<name>A0A8S5KZV3_9VIRU</name>
<protein>
    <submittedName>
        <fullName evidence="1">Coat protein</fullName>
    </submittedName>
</protein>
<evidence type="ECO:0000313" key="2">
    <source>
        <dbReference type="Proteomes" id="UP000680955"/>
    </source>
</evidence>
<dbReference type="GO" id="GO:0019028">
    <property type="term" value="C:viral capsid"/>
    <property type="evidence" value="ECO:0007669"/>
    <property type="project" value="UniProtKB-KW"/>
</dbReference>
<sequence length="118" mass="12499">MFSDPQSITYATVSKSLPAISRGENSSVYRLDASGVKYELTLSHQFAKRNRAVARLTRVSAVTDPLVPANYQVASMAATFTVDFPVTGLTASDAQNLGDALVGFLTSANILKLVGGET</sequence>
<dbReference type="GeneID" id="80401143"/>
<dbReference type="KEGG" id="vg:80401143"/>
<dbReference type="EMBL" id="BK013763">
    <property type="protein sequence ID" value="DAD51238.1"/>
    <property type="molecule type" value="Genomic_RNA"/>
</dbReference>
<proteinExistence type="predicted"/>
<dbReference type="RefSeq" id="YP_010771435.1">
    <property type="nucleotide sequence ID" value="NC_074569.1"/>
</dbReference>
<organism evidence="1 2">
    <name type="scientific">ssRNA phage SRR7976357_10</name>
    <dbReference type="NCBI Taxonomy" id="2786739"/>
    <lineage>
        <taxon>Viruses</taxon>
        <taxon>Riboviria</taxon>
        <taxon>Orthornavirae</taxon>
        <taxon>Lenarviricota</taxon>
        <taxon>Leviviricetes</taxon>
        <taxon>Timlovirales</taxon>
        <taxon>Steitzviridae</taxon>
        <taxon>Bushwuavirus</taxon>
        <taxon>Bushwuavirus pelovicinum</taxon>
        <taxon>Cunarovirus pelovicinum</taxon>
    </lineage>
</organism>
<keyword evidence="2" id="KW-1185">Reference proteome</keyword>
<accession>A0A8S5KZV3</accession>
<dbReference type="Proteomes" id="UP000680955">
    <property type="component" value="Segment"/>
</dbReference>
<evidence type="ECO:0000313" key="1">
    <source>
        <dbReference type="EMBL" id="DAD51238.1"/>
    </source>
</evidence>
<gene>
    <name evidence="1" type="primary">SRR7976357_10_2</name>
</gene>
<keyword evidence="1" id="KW-0167">Capsid protein</keyword>
<keyword evidence="1" id="KW-0946">Virion</keyword>
<reference evidence="1" key="1">
    <citation type="submission" date="2020-09" db="EMBL/GenBank/DDBJ databases">
        <title>Leviviricetes taxonomy.</title>
        <authorList>
            <person name="Stockdale S.R."/>
            <person name="Callanan J."/>
            <person name="Adriaenssens E.M."/>
            <person name="Kuhn J.H."/>
            <person name="Rumnieks J."/>
            <person name="Shkoporov A."/>
            <person name="Draper L.A."/>
            <person name="Ross P."/>
            <person name="Hill C."/>
        </authorList>
    </citation>
    <scope>NUCLEOTIDE SEQUENCE</scope>
</reference>
<dbReference type="Gene3D" id="2.40.160.220">
    <property type="match status" value="1"/>
</dbReference>